<dbReference type="PANTHER" id="PTHR24221:SF654">
    <property type="entry name" value="ATP-BINDING CASSETTE SUB-FAMILY B MEMBER 6"/>
    <property type="match status" value="1"/>
</dbReference>
<dbReference type="GO" id="GO:0005886">
    <property type="term" value="C:plasma membrane"/>
    <property type="evidence" value="ECO:0007669"/>
    <property type="project" value="UniProtKB-SubCell"/>
</dbReference>
<evidence type="ECO:0000256" key="6">
    <source>
        <dbReference type="ARBA" id="ARBA00023136"/>
    </source>
</evidence>
<organism evidence="11 12">
    <name type="scientific">Alistipes onderdonkii</name>
    <dbReference type="NCBI Taxonomy" id="328813"/>
    <lineage>
        <taxon>Bacteria</taxon>
        <taxon>Pseudomonadati</taxon>
        <taxon>Bacteroidota</taxon>
        <taxon>Bacteroidia</taxon>
        <taxon>Bacteroidales</taxon>
        <taxon>Rikenellaceae</taxon>
        <taxon>Alistipes</taxon>
    </lineage>
</organism>
<dbReference type="RefSeq" id="WP_130065425.1">
    <property type="nucleotide sequence ID" value="NZ_RCXC01000012.1"/>
</dbReference>
<protein>
    <submittedName>
        <fullName evidence="11">ATP-binding cassette domain-containing protein</fullName>
    </submittedName>
</protein>
<evidence type="ECO:0000256" key="8">
    <source>
        <dbReference type="SAM" id="Phobius"/>
    </source>
</evidence>
<evidence type="ECO:0000256" key="4">
    <source>
        <dbReference type="ARBA" id="ARBA00022840"/>
    </source>
</evidence>
<dbReference type="AlphaFoldDB" id="A0A5B3GV19"/>
<dbReference type="PANTHER" id="PTHR24221">
    <property type="entry name" value="ATP-BINDING CASSETTE SUB-FAMILY B"/>
    <property type="match status" value="1"/>
</dbReference>
<evidence type="ECO:0000259" key="9">
    <source>
        <dbReference type="PROSITE" id="PS50893"/>
    </source>
</evidence>
<evidence type="ECO:0000313" key="12">
    <source>
        <dbReference type="Proteomes" id="UP000322940"/>
    </source>
</evidence>
<evidence type="ECO:0000256" key="2">
    <source>
        <dbReference type="ARBA" id="ARBA00022692"/>
    </source>
</evidence>
<feature type="transmembrane region" description="Helical" evidence="8">
    <location>
        <begin position="170"/>
        <end position="191"/>
    </location>
</feature>
<dbReference type="InterPro" id="IPR036640">
    <property type="entry name" value="ABC1_TM_sf"/>
</dbReference>
<feature type="transmembrane region" description="Helical" evidence="8">
    <location>
        <begin position="258"/>
        <end position="280"/>
    </location>
</feature>
<evidence type="ECO:0000259" key="10">
    <source>
        <dbReference type="PROSITE" id="PS50929"/>
    </source>
</evidence>
<dbReference type="SUPFAM" id="SSF90123">
    <property type="entry name" value="ABC transporter transmembrane region"/>
    <property type="match status" value="1"/>
</dbReference>
<feature type="transmembrane region" description="Helical" evidence="8">
    <location>
        <begin position="17"/>
        <end position="45"/>
    </location>
</feature>
<dbReference type="SMART" id="SM00382">
    <property type="entry name" value="AAA"/>
    <property type="match status" value="1"/>
</dbReference>
<keyword evidence="4 11" id="KW-0067">ATP-binding</keyword>
<dbReference type="CDD" id="cd03228">
    <property type="entry name" value="ABCC_MRP_Like"/>
    <property type="match status" value="1"/>
</dbReference>
<dbReference type="PROSITE" id="PS50929">
    <property type="entry name" value="ABC_TM1F"/>
    <property type="match status" value="1"/>
</dbReference>
<name>A0A5B3GV19_9BACT</name>
<evidence type="ECO:0000256" key="5">
    <source>
        <dbReference type="ARBA" id="ARBA00022989"/>
    </source>
</evidence>
<sequence>MNETIGIIPRAFRRRGVWVACTLLLRAGLNFLGLAMLLPVLALVLDTSSLEGGGMLARAYDGLGFASQRSFALAVCAAVVGVIVLKCLLGLWLARVERNYIFALYRTLSRRLLVTYHDRGLPFVKASNSAVLARNVNVVCLAFAAGVLKPAAAIAAEAMLLVLLFGALMWYTPLAALLALAVFLPSIWLYYGLVRNRINRYGELENKAQREKARLVAETFRGYADIEINNAFPMMLRQFDQAMDQVIRTRLREAAIGLLPQTFTEVGLAVGMALLVALSLGDGDGRAQMLFGVFAVAALRLMPSVRNIMTGWTAIKYNRYTIGILRDAAADCPPAPATPNPGKAAAQSTRDFADTAPACGKTPEVSPVPGTPTNAPGQHNTPERHNIPGRSDTPEQQTSPGRSDTAECRDTPAPSATPGPRSTPVATVAPGNSGTLCKPGTPGNPAADSIRTPEKLPFSREIAVRDLRFRFADGGRELFHGLSLTIRKGERIGIRGASGAGKTTLFNLLLGLYEPTGGEIVIDGTPLTAANRRTWQNRIGYVSQSLFIADGSFAANVALGIPAGEVDRERVMQALRTAQLGELVAGLAKGIDTHVGECGCRLSGGQRQRIGIARALYRQADVLFFDEATSALDSRTEEEINRSIAGLAARDAGLTLVVIAHRESSLEYCNRIITIGE</sequence>
<dbReference type="GO" id="GO:0005524">
    <property type="term" value="F:ATP binding"/>
    <property type="evidence" value="ECO:0007669"/>
    <property type="project" value="UniProtKB-KW"/>
</dbReference>
<accession>A0A5B3GV19</accession>
<dbReference type="GO" id="GO:0140359">
    <property type="term" value="F:ABC-type transporter activity"/>
    <property type="evidence" value="ECO:0007669"/>
    <property type="project" value="InterPro"/>
</dbReference>
<evidence type="ECO:0000256" key="1">
    <source>
        <dbReference type="ARBA" id="ARBA00004651"/>
    </source>
</evidence>
<feature type="transmembrane region" description="Helical" evidence="8">
    <location>
        <begin position="71"/>
        <end position="94"/>
    </location>
</feature>
<evidence type="ECO:0000256" key="7">
    <source>
        <dbReference type="SAM" id="MobiDB-lite"/>
    </source>
</evidence>
<keyword evidence="3" id="KW-0547">Nucleotide-binding</keyword>
<dbReference type="InterPro" id="IPR017871">
    <property type="entry name" value="ABC_transporter-like_CS"/>
</dbReference>
<dbReference type="PROSITE" id="PS50893">
    <property type="entry name" value="ABC_TRANSPORTER_2"/>
    <property type="match status" value="1"/>
</dbReference>
<dbReference type="Gene3D" id="3.40.50.300">
    <property type="entry name" value="P-loop containing nucleotide triphosphate hydrolases"/>
    <property type="match status" value="1"/>
</dbReference>
<dbReference type="GO" id="GO:0034040">
    <property type="term" value="F:ATPase-coupled lipid transmembrane transporter activity"/>
    <property type="evidence" value="ECO:0007669"/>
    <property type="project" value="TreeGrafter"/>
</dbReference>
<dbReference type="InterPro" id="IPR003593">
    <property type="entry name" value="AAA+_ATPase"/>
</dbReference>
<dbReference type="Proteomes" id="UP000322940">
    <property type="component" value="Unassembled WGS sequence"/>
</dbReference>
<feature type="transmembrane region" description="Helical" evidence="8">
    <location>
        <begin position="138"/>
        <end position="164"/>
    </location>
</feature>
<reference evidence="11 12" key="1">
    <citation type="journal article" date="2019" name="Nat. Med.">
        <title>A library of human gut bacterial isolates paired with longitudinal multiomics data enables mechanistic microbiome research.</title>
        <authorList>
            <person name="Poyet M."/>
            <person name="Groussin M."/>
            <person name="Gibbons S.M."/>
            <person name="Avila-Pacheco J."/>
            <person name="Jiang X."/>
            <person name="Kearney S.M."/>
            <person name="Perrotta A.R."/>
            <person name="Berdy B."/>
            <person name="Zhao S."/>
            <person name="Lieberman T.D."/>
            <person name="Swanson P.K."/>
            <person name="Smith M."/>
            <person name="Roesemann S."/>
            <person name="Alexander J.E."/>
            <person name="Rich S.A."/>
            <person name="Livny J."/>
            <person name="Vlamakis H."/>
            <person name="Clish C."/>
            <person name="Bullock K."/>
            <person name="Deik A."/>
            <person name="Scott J."/>
            <person name="Pierce K.A."/>
            <person name="Xavier R.J."/>
            <person name="Alm E.J."/>
        </authorList>
    </citation>
    <scope>NUCLEOTIDE SEQUENCE [LARGE SCALE GENOMIC DNA]</scope>
    <source>
        <strain evidence="11 12">BIOML-A266</strain>
    </source>
</reference>
<gene>
    <name evidence="11" type="ORF">F2Y10_11770</name>
</gene>
<feature type="transmembrane region" description="Helical" evidence="8">
    <location>
        <begin position="286"/>
        <end position="302"/>
    </location>
</feature>
<comment type="subcellular location">
    <subcellularLocation>
        <location evidence="1">Cell membrane</location>
        <topology evidence="1">Multi-pass membrane protein</topology>
    </subcellularLocation>
</comment>
<feature type="region of interest" description="Disordered" evidence="7">
    <location>
        <begin position="333"/>
        <end position="453"/>
    </location>
</feature>
<feature type="compositionally biased region" description="Polar residues" evidence="7">
    <location>
        <begin position="371"/>
        <end position="380"/>
    </location>
</feature>
<dbReference type="InterPro" id="IPR003439">
    <property type="entry name" value="ABC_transporter-like_ATP-bd"/>
</dbReference>
<evidence type="ECO:0000313" key="11">
    <source>
        <dbReference type="EMBL" id="KAA2377330.1"/>
    </source>
</evidence>
<evidence type="ECO:0000256" key="3">
    <source>
        <dbReference type="ARBA" id="ARBA00022741"/>
    </source>
</evidence>
<keyword evidence="2 8" id="KW-0812">Transmembrane</keyword>
<feature type="domain" description="ABC transmembrane type-1" evidence="10">
    <location>
        <begin position="56"/>
        <end position="315"/>
    </location>
</feature>
<dbReference type="InterPro" id="IPR039421">
    <property type="entry name" value="Type_1_exporter"/>
</dbReference>
<dbReference type="SUPFAM" id="SSF52540">
    <property type="entry name" value="P-loop containing nucleoside triphosphate hydrolases"/>
    <property type="match status" value="1"/>
</dbReference>
<proteinExistence type="predicted"/>
<dbReference type="GO" id="GO:0016887">
    <property type="term" value="F:ATP hydrolysis activity"/>
    <property type="evidence" value="ECO:0007669"/>
    <property type="project" value="InterPro"/>
</dbReference>
<feature type="domain" description="ABC transporter" evidence="9">
    <location>
        <begin position="462"/>
        <end position="677"/>
    </location>
</feature>
<dbReference type="Gene3D" id="1.20.1560.10">
    <property type="entry name" value="ABC transporter type 1, transmembrane domain"/>
    <property type="match status" value="1"/>
</dbReference>
<keyword evidence="5 8" id="KW-1133">Transmembrane helix</keyword>
<dbReference type="InterPro" id="IPR027417">
    <property type="entry name" value="P-loop_NTPase"/>
</dbReference>
<dbReference type="Pfam" id="PF00005">
    <property type="entry name" value="ABC_tran"/>
    <property type="match status" value="1"/>
</dbReference>
<comment type="caution">
    <text evidence="11">The sequence shown here is derived from an EMBL/GenBank/DDBJ whole genome shotgun (WGS) entry which is preliminary data.</text>
</comment>
<keyword evidence="6 8" id="KW-0472">Membrane</keyword>
<dbReference type="InterPro" id="IPR011527">
    <property type="entry name" value="ABC1_TM_dom"/>
</dbReference>
<dbReference type="EMBL" id="VVXH01000011">
    <property type="protein sequence ID" value="KAA2377330.1"/>
    <property type="molecule type" value="Genomic_DNA"/>
</dbReference>
<dbReference type="PROSITE" id="PS00211">
    <property type="entry name" value="ABC_TRANSPORTER_1"/>
    <property type="match status" value="1"/>
</dbReference>